<dbReference type="PANTHER" id="PTHR42928">
    <property type="entry name" value="TRICARBOXYLATE-BINDING PROTEIN"/>
    <property type="match status" value="1"/>
</dbReference>
<dbReference type="Gene3D" id="3.40.190.10">
    <property type="entry name" value="Periplasmic binding protein-like II"/>
    <property type="match status" value="1"/>
</dbReference>
<dbReference type="InterPro" id="IPR042100">
    <property type="entry name" value="Bug_dom1"/>
</dbReference>
<sequence length="338" mass="35679">MPAPHVPLLPAAGLRRRRIAVLGGALMATGLLSRTALAQSRDYATMLLPFPAGGAGDFLARLLAEKLPAALGRNVVVDNRPGGATRIAGEALKNGPSDGSMVLVSPVDPMFIVPAIYSVGTRYNPMKDFKPISDVAALQFGIAVPADSAHRTLAQYIQAARAQPSQANVGISVTGSLLHFLAMEFVKQTATNGVLVPYRGGAPMVTDLIGGQVPAAMDATTTFTEYHRAGKIRVLAVSGARRADSLPEVPTFVESGFPHLTASSRYAVYARADVPADKLMAWNKALRQVLADPDLQARLQKTGYDTVPGSSPEAVSAAVDEMAQRWLPVIQKSGFKAD</sequence>
<dbReference type="PANTHER" id="PTHR42928:SF5">
    <property type="entry name" value="BLR1237 PROTEIN"/>
    <property type="match status" value="1"/>
</dbReference>
<dbReference type="SUPFAM" id="SSF53850">
    <property type="entry name" value="Periplasmic binding protein-like II"/>
    <property type="match status" value="1"/>
</dbReference>
<dbReference type="EMBL" id="QFPP01000502">
    <property type="protein sequence ID" value="PZQ65343.1"/>
    <property type="molecule type" value="Genomic_DNA"/>
</dbReference>
<accession>A0A2W5RE09</accession>
<comment type="similarity">
    <text evidence="1">Belongs to the UPF0065 (bug) family.</text>
</comment>
<organism evidence="2 3">
    <name type="scientific">Variovorax paradoxus</name>
    <dbReference type="NCBI Taxonomy" id="34073"/>
    <lineage>
        <taxon>Bacteria</taxon>
        <taxon>Pseudomonadati</taxon>
        <taxon>Pseudomonadota</taxon>
        <taxon>Betaproteobacteria</taxon>
        <taxon>Burkholderiales</taxon>
        <taxon>Comamonadaceae</taxon>
        <taxon>Variovorax</taxon>
    </lineage>
</organism>
<reference evidence="2 3" key="1">
    <citation type="submission" date="2017-08" db="EMBL/GenBank/DDBJ databases">
        <title>Infants hospitalized years apart are colonized by the same room-sourced microbial strains.</title>
        <authorList>
            <person name="Brooks B."/>
            <person name="Olm M.R."/>
            <person name="Firek B.A."/>
            <person name="Baker R."/>
            <person name="Thomas B.C."/>
            <person name="Morowitz M.J."/>
            <person name="Banfield J.F."/>
        </authorList>
    </citation>
    <scope>NUCLEOTIDE SEQUENCE [LARGE SCALE GENOMIC DNA]</scope>
    <source>
        <strain evidence="2">S2_005_003_R2_41</strain>
    </source>
</reference>
<comment type="caution">
    <text evidence="2">The sequence shown here is derived from an EMBL/GenBank/DDBJ whole genome shotgun (WGS) entry which is preliminary data.</text>
</comment>
<gene>
    <name evidence="2" type="ORF">DI563_25705</name>
</gene>
<proteinExistence type="inferred from homology"/>
<evidence type="ECO:0000313" key="3">
    <source>
        <dbReference type="Proteomes" id="UP000249135"/>
    </source>
</evidence>
<name>A0A2W5RE09_VARPD</name>
<dbReference type="PIRSF" id="PIRSF017082">
    <property type="entry name" value="YflP"/>
    <property type="match status" value="1"/>
</dbReference>
<dbReference type="Pfam" id="PF03401">
    <property type="entry name" value="TctC"/>
    <property type="match status" value="1"/>
</dbReference>
<evidence type="ECO:0000256" key="1">
    <source>
        <dbReference type="ARBA" id="ARBA00006987"/>
    </source>
</evidence>
<protein>
    <submittedName>
        <fullName evidence="2">ABC transporter substrate-binding protein</fullName>
    </submittedName>
</protein>
<dbReference type="Proteomes" id="UP000249135">
    <property type="component" value="Unassembled WGS sequence"/>
</dbReference>
<evidence type="ECO:0000313" key="2">
    <source>
        <dbReference type="EMBL" id="PZQ65343.1"/>
    </source>
</evidence>
<dbReference type="Gene3D" id="3.40.190.150">
    <property type="entry name" value="Bordetella uptake gene, domain 1"/>
    <property type="match status" value="1"/>
</dbReference>
<dbReference type="InterPro" id="IPR005064">
    <property type="entry name" value="BUG"/>
</dbReference>
<dbReference type="AlphaFoldDB" id="A0A2W5RE09"/>